<sequence length="105" mass="11325">MKFFSWLICLIIIVVSFTPCKDFANAKVSEQTSVSKAGHADDHNSLANDDCSPFCVCCCCSTPTVVTQTLLTSTVSLIIDKEYSDIAPGHIASNDPSVWQPPKLG</sequence>
<keyword evidence="1" id="KW-0732">Signal</keyword>
<evidence type="ECO:0008006" key="4">
    <source>
        <dbReference type="Google" id="ProtNLM"/>
    </source>
</evidence>
<dbReference type="Proteomes" id="UP001378956">
    <property type="component" value="Unassembled WGS sequence"/>
</dbReference>
<accession>A0ABU8NIB0</accession>
<organism evidence="2 3">
    <name type="scientific">Pedobacter panaciterrae</name>
    <dbReference type="NCBI Taxonomy" id="363849"/>
    <lineage>
        <taxon>Bacteria</taxon>
        <taxon>Pseudomonadati</taxon>
        <taxon>Bacteroidota</taxon>
        <taxon>Sphingobacteriia</taxon>
        <taxon>Sphingobacteriales</taxon>
        <taxon>Sphingobacteriaceae</taxon>
        <taxon>Pedobacter</taxon>
    </lineage>
</organism>
<feature type="signal peptide" evidence="1">
    <location>
        <begin position="1"/>
        <end position="24"/>
    </location>
</feature>
<keyword evidence="3" id="KW-1185">Reference proteome</keyword>
<evidence type="ECO:0000313" key="3">
    <source>
        <dbReference type="Proteomes" id="UP001378956"/>
    </source>
</evidence>
<feature type="chain" id="PRO_5047181599" description="Secreted protein" evidence="1">
    <location>
        <begin position="25"/>
        <end position="105"/>
    </location>
</feature>
<proteinExistence type="predicted"/>
<dbReference type="EMBL" id="JBBEUB010000001">
    <property type="protein sequence ID" value="MEJ2901912.1"/>
    <property type="molecule type" value="Genomic_DNA"/>
</dbReference>
<evidence type="ECO:0000313" key="2">
    <source>
        <dbReference type="EMBL" id="MEJ2901912.1"/>
    </source>
</evidence>
<gene>
    <name evidence="2" type="ORF">WAE58_05735</name>
</gene>
<comment type="caution">
    <text evidence="2">The sequence shown here is derived from an EMBL/GenBank/DDBJ whole genome shotgun (WGS) entry which is preliminary data.</text>
</comment>
<dbReference type="RefSeq" id="WP_172660821.1">
    <property type="nucleotide sequence ID" value="NZ_CBFGNQ010000003.1"/>
</dbReference>
<name>A0ABU8NIB0_9SPHI</name>
<evidence type="ECO:0000256" key="1">
    <source>
        <dbReference type="SAM" id="SignalP"/>
    </source>
</evidence>
<reference evidence="2 3" key="1">
    <citation type="submission" date="2024-03" db="EMBL/GenBank/DDBJ databases">
        <title>Sequence of Lycoming College Course Isolates.</title>
        <authorList>
            <person name="Plotts O."/>
            <person name="Newman J."/>
        </authorList>
    </citation>
    <scope>NUCLEOTIDE SEQUENCE [LARGE SCALE GENOMIC DNA]</scope>
    <source>
        <strain evidence="2 3">CJB-3</strain>
    </source>
</reference>
<protein>
    <recommendedName>
        <fullName evidence="4">Secreted protein</fullName>
    </recommendedName>
</protein>